<evidence type="ECO:0000313" key="1">
    <source>
        <dbReference type="EMBL" id="KJJ83531.1"/>
    </source>
</evidence>
<evidence type="ECO:0000313" key="9">
    <source>
        <dbReference type="EMBL" id="KJJ85623.1"/>
    </source>
</evidence>
<dbReference type="GO" id="GO:0004803">
    <property type="term" value="F:transposase activity"/>
    <property type="evidence" value="ECO:0007669"/>
    <property type="project" value="InterPro"/>
</dbReference>
<gene>
    <name evidence="10" type="ORF">OMAG_000219</name>
    <name evidence="9" type="ORF">OMAG_000510</name>
    <name evidence="8" type="ORF">OMAG_000593</name>
    <name evidence="7" type="ORF">OMAG_001691</name>
    <name evidence="6" type="ORF">OMAG_002141</name>
    <name evidence="5" type="ORF">OMAG_002163</name>
    <name evidence="4" type="ORF">OMAG_002190</name>
    <name evidence="3" type="ORF">OMAG_002262</name>
    <name evidence="2" type="ORF">OMAG_002329</name>
    <name evidence="1" type="ORF">OMAG_002618</name>
</gene>
<dbReference type="EMBL" id="JYNY01000458">
    <property type="protein sequence ID" value="KJJ83877.1"/>
    <property type="molecule type" value="Genomic_DNA"/>
</dbReference>
<sequence>MKKRIQYPKELKARVALEALKETKTIAELSSEYEIHSNMISKWKKQLHDNIANIFTRKNEQEPDAKQQLDNLYKQIGRQQVEIDWLKKKLGL</sequence>
<dbReference type="AlphaFoldDB" id="A0A0F0CL35"/>
<dbReference type="GO" id="GO:0003677">
    <property type="term" value="F:DNA binding"/>
    <property type="evidence" value="ECO:0007669"/>
    <property type="project" value="InterPro"/>
</dbReference>
<keyword evidence="11" id="KW-1185">Reference proteome</keyword>
<comment type="caution">
    <text evidence="5">The sequence shown here is derived from an EMBL/GenBank/DDBJ whole genome shotgun (WGS) entry which is preliminary data.</text>
</comment>
<dbReference type="InterPro" id="IPR009057">
    <property type="entry name" value="Homeodomain-like_sf"/>
</dbReference>
<evidence type="ECO:0000313" key="10">
    <source>
        <dbReference type="EMBL" id="KJJ85911.1"/>
    </source>
</evidence>
<dbReference type="EMBL" id="JYNY01000110">
    <property type="protein sequence ID" value="KJJ85623.1"/>
    <property type="molecule type" value="Genomic_DNA"/>
</dbReference>
<evidence type="ECO:0000313" key="7">
    <source>
        <dbReference type="EMBL" id="KJJ84440.1"/>
    </source>
</evidence>
<evidence type="ECO:0000313" key="6">
    <source>
        <dbReference type="EMBL" id="KJJ83993.1"/>
    </source>
</evidence>
<dbReference type="EMBL" id="JYNY01000434">
    <property type="protein sequence ID" value="KJJ83942.1"/>
    <property type="molecule type" value="Genomic_DNA"/>
</dbReference>
<dbReference type="EMBL" id="JYNY01000430">
    <property type="protein sequence ID" value="KJJ83967.1"/>
    <property type="molecule type" value="Genomic_DNA"/>
</dbReference>
<dbReference type="EMBL" id="JYNY01000478">
    <property type="protein sequence ID" value="KJJ83810.1"/>
    <property type="molecule type" value="Genomic_DNA"/>
</dbReference>
<organism evidence="5 11">
    <name type="scientific">Candidatus Omnitrophus magneticus</name>
    <dbReference type="NCBI Taxonomy" id="1609969"/>
    <lineage>
        <taxon>Bacteria</taxon>
        <taxon>Pseudomonadati</taxon>
        <taxon>Candidatus Omnitrophota</taxon>
        <taxon>Candidatus Omnitrophus</taxon>
    </lineage>
</organism>
<name>A0A0F0CL35_9BACT</name>
<dbReference type="InterPro" id="IPR002514">
    <property type="entry name" value="Transposase_8"/>
</dbReference>
<dbReference type="Proteomes" id="UP000033428">
    <property type="component" value="Unassembled WGS sequence"/>
</dbReference>
<evidence type="ECO:0000313" key="3">
    <source>
        <dbReference type="EMBL" id="KJJ83877.1"/>
    </source>
</evidence>
<dbReference type="SUPFAM" id="SSF46689">
    <property type="entry name" value="Homeodomain-like"/>
    <property type="match status" value="1"/>
</dbReference>
<evidence type="ECO:0000313" key="2">
    <source>
        <dbReference type="EMBL" id="KJJ83810.1"/>
    </source>
</evidence>
<evidence type="ECO:0000313" key="4">
    <source>
        <dbReference type="EMBL" id="KJJ83942.1"/>
    </source>
</evidence>
<dbReference type="GO" id="GO:0006313">
    <property type="term" value="P:DNA transposition"/>
    <property type="evidence" value="ECO:0007669"/>
    <property type="project" value="InterPro"/>
</dbReference>
<protein>
    <submittedName>
        <fullName evidence="5 8">Transposase</fullName>
    </submittedName>
</protein>
<evidence type="ECO:0000313" key="5">
    <source>
        <dbReference type="EMBL" id="KJJ83967.1"/>
    </source>
</evidence>
<dbReference type="EMBL" id="JYNY01000357">
    <property type="protein sequence ID" value="KJJ84440.1"/>
    <property type="molecule type" value="Genomic_DNA"/>
</dbReference>
<dbReference type="EMBL" id="JYNY01000124">
    <property type="protein sequence ID" value="KJJ85548.1"/>
    <property type="molecule type" value="Genomic_DNA"/>
</dbReference>
<dbReference type="Pfam" id="PF01527">
    <property type="entry name" value="HTH_Tnp_1"/>
    <property type="match status" value="1"/>
</dbReference>
<dbReference type="EMBL" id="JYNY01000041">
    <property type="protein sequence ID" value="KJJ85911.1"/>
    <property type="molecule type" value="Genomic_DNA"/>
</dbReference>
<dbReference type="EMBL" id="JYNY01000547">
    <property type="protein sequence ID" value="KJJ83531.1"/>
    <property type="molecule type" value="Genomic_DNA"/>
</dbReference>
<accession>A0A0F0CL35</accession>
<evidence type="ECO:0000313" key="8">
    <source>
        <dbReference type="EMBL" id="KJJ85548.1"/>
    </source>
</evidence>
<evidence type="ECO:0000313" key="11">
    <source>
        <dbReference type="Proteomes" id="UP000033428"/>
    </source>
</evidence>
<reference evidence="5 11" key="1">
    <citation type="submission" date="2015-02" db="EMBL/GenBank/DDBJ databases">
        <title>Single-cell genomics of uncultivated deep-branching MTB reveals a conserved set of magnetosome genes.</title>
        <authorList>
            <person name="Kolinko S."/>
            <person name="Richter M."/>
            <person name="Glockner F.O."/>
            <person name="Brachmann A."/>
            <person name="Schuler D."/>
        </authorList>
    </citation>
    <scope>NUCLEOTIDE SEQUENCE [LARGE SCALE GENOMIC DNA]</scope>
    <source>
        <strain evidence="5">SKK-01</strain>
    </source>
</reference>
<proteinExistence type="predicted"/>
<dbReference type="EMBL" id="JYNY01000426">
    <property type="protein sequence ID" value="KJJ83993.1"/>
    <property type="molecule type" value="Genomic_DNA"/>
</dbReference>